<sequence length="83" mass="8711">MVLKILRAQKVVVTPNKVTVVHTWTGTVALRGLGRRLLLASRSPAPAPDIATQGRLGAPRRTLMTPAGGHLEGATGAHNSGQR</sequence>
<keyword evidence="2" id="KW-1185">Reference proteome</keyword>
<evidence type="ECO:0000313" key="2">
    <source>
        <dbReference type="Proteomes" id="UP000324222"/>
    </source>
</evidence>
<dbReference type="Proteomes" id="UP000324222">
    <property type="component" value="Unassembled WGS sequence"/>
</dbReference>
<reference evidence="1 2" key="1">
    <citation type="submission" date="2019-05" db="EMBL/GenBank/DDBJ databases">
        <title>Another draft genome of Portunus trituberculatus and its Hox gene families provides insights of decapod evolution.</title>
        <authorList>
            <person name="Jeong J.-H."/>
            <person name="Song I."/>
            <person name="Kim S."/>
            <person name="Choi T."/>
            <person name="Kim D."/>
            <person name="Ryu S."/>
            <person name="Kim W."/>
        </authorList>
    </citation>
    <scope>NUCLEOTIDE SEQUENCE [LARGE SCALE GENOMIC DNA]</scope>
    <source>
        <tissue evidence="1">Muscle</tissue>
    </source>
</reference>
<protein>
    <submittedName>
        <fullName evidence="1">Uncharacterized protein</fullName>
    </submittedName>
</protein>
<dbReference type="AlphaFoldDB" id="A0A5B7DDR5"/>
<evidence type="ECO:0000313" key="1">
    <source>
        <dbReference type="EMBL" id="MPC19413.1"/>
    </source>
</evidence>
<gene>
    <name evidence="1" type="ORF">E2C01_012326</name>
</gene>
<dbReference type="EMBL" id="VSRR010000767">
    <property type="protein sequence ID" value="MPC19413.1"/>
    <property type="molecule type" value="Genomic_DNA"/>
</dbReference>
<organism evidence="1 2">
    <name type="scientific">Portunus trituberculatus</name>
    <name type="common">Swimming crab</name>
    <name type="synonym">Neptunus trituberculatus</name>
    <dbReference type="NCBI Taxonomy" id="210409"/>
    <lineage>
        <taxon>Eukaryota</taxon>
        <taxon>Metazoa</taxon>
        <taxon>Ecdysozoa</taxon>
        <taxon>Arthropoda</taxon>
        <taxon>Crustacea</taxon>
        <taxon>Multicrustacea</taxon>
        <taxon>Malacostraca</taxon>
        <taxon>Eumalacostraca</taxon>
        <taxon>Eucarida</taxon>
        <taxon>Decapoda</taxon>
        <taxon>Pleocyemata</taxon>
        <taxon>Brachyura</taxon>
        <taxon>Eubrachyura</taxon>
        <taxon>Portunoidea</taxon>
        <taxon>Portunidae</taxon>
        <taxon>Portuninae</taxon>
        <taxon>Portunus</taxon>
    </lineage>
</organism>
<name>A0A5B7DDR5_PORTR</name>
<proteinExistence type="predicted"/>
<comment type="caution">
    <text evidence="1">The sequence shown here is derived from an EMBL/GenBank/DDBJ whole genome shotgun (WGS) entry which is preliminary data.</text>
</comment>
<accession>A0A5B7DDR5</accession>